<proteinExistence type="predicted"/>
<gene>
    <name evidence="2" type="ORF">SACC_30930</name>
</gene>
<name>A0AAQ4CW95_9CREN</name>
<protein>
    <submittedName>
        <fullName evidence="2">Uncharacterized protein</fullName>
    </submittedName>
</protein>
<keyword evidence="3" id="KW-1185">Reference proteome</keyword>
<reference evidence="2 3" key="1">
    <citation type="journal article" date="2022" name="Microbiol. Resour. Announc.">
        <title>Complete Genome Sequence of the Hyperthermophilic and Acidophilic Archaeon Saccharolobus caldissimus Strain HS-3T.</title>
        <authorList>
            <person name="Sakai H.D."/>
            <person name="Kurosawa N."/>
        </authorList>
    </citation>
    <scope>NUCLEOTIDE SEQUENCE [LARGE SCALE GENOMIC DNA]</scope>
    <source>
        <strain evidence="2 3">JCM32116</strain>
    </source>
</reference>
<dbReference type="AlphaFoldDB" id="A0AAQ4CW95"/>
<dbReference type="KEGG" id="scas:SACC_30930"/>
<dbReference type="EMBL" id="AP025226">
    <property type="protein sequence ID" value="BDC00077.1"/>
    <property type="molecule type" value="Genomic_DNA"/>
</dbReference>
<organism evidence="2 3">
    <name type="scientific">Saccharolobus caldissimus</name>
    <dbReference type="NCBI Taxonomy" id="1702097"/>
    <lineage>
        <taxon>Archaea</taxon>
        <taxon>Thermoproteota</taxon>
        <taxon>Thermoprotei</taxon>
        <taxon>Sulfolobales</taxon>
        <taxon>Sulfolobaceae</taxon>
        <taxon>Saccharolobus</taxon>
    </lineage>
</organism>
<evidence type="ECO:0000256" key="1">
    <source>
        <dbReference type="SAM" id="MobiDB-lite"/>
    </source>
</evidence>
<feature type="region of interest" description="Disordered" evidence="1">
    <location>
        <begin position="1"/>
        <end position="31"/>
    </location>
</feature>
<sequence length="31" mass="4134">MVHIMIFEEEEWEEEEDWEEEDLFEEEEEEW</sequence>
<accession>A0AAQ4CW95</accession>
<dbReference type="Proteomes" id="UP001319921">
    <property type="component" value="Chromosome"/>
</dbReference>
<feature type="compositionally biased region" description="Acidic residues" evidence="1">
    <location>
        <begin position="7"/>
        <end position="31"/>
    </location>
</feature>
<evidence type="ECO:0000313" key="2">
    <source>
        <dbReference type="EMBL" id="BDC00077.1"/>
    </source>
</evidence>
<evidence type="ECO:0000313" key="3">
    <source>
        <dbReference type="Proteomes" id="UP001319921"/>
    </source>
</evidence>